<feature type="non-terminal residue" evidence="1">
    <location>
        <position position="1"/>
    </location>
</feature>
<dbReference type="PANTHER" id="PTHR42754:SF1">
    <property type="entry name" value="LIPOPROTEIN"/>
    <property type="match status" value="1"/>
</dbReference>
<reference evidence="1 2" key="1">
    <citation type="submission" date="2017-07" db="EMBL/GenBank/DDBJ databases">
        <title>Recovery of genomes from metagenomes via a dereplication, aggregation, and scoring strategy.</title>
        <authorList>
            <person name="Sieber C.M."/>
            <person name="Probst A.J."/>
            <person name="Sharrar A."/>
            <person name="Thomas B.C."/>
            <person name="Hess M."/>
            <person name="Tringe S.G."/>
            <person name="Banfield J.F."/>
        </authorList>
    </citation>
    <scope>NUCLEOTIDE SEQUENCE [LARGE SCALE GENOMIC DNA]</scope>
    <source>
        <strain evidence="1">JGI_Cruoil_03_51_56</strain>
    </source>
</reference>
<gene>
    <name evidence="1" type="ORF">CH330_08025</name>
</gene>
<dbReference type="AlphaFoldDB" id="A0A235BRK0"/>
<dbReference type="EMBL" id="NOZP01000145">
    <property type="protein sequence ID" value="OYD14649.1"/>
    <property type="molecule type" value="Genomic_DNA"/>
</dbReference>
<sequence length="383" mass="41443">VKAQAKDEEGAVSSWSSARTISIYLWDKTFGGTDEDYGYSVQPTSDGGYIITGETKSYGAGSYDVWLIKTDENGNKSWDKTFGGTDGDYGYSVQETSDGGYIITGSTWSYGAGFGDVWLVKTDGNGNKVWDKTFGGTHRDEGYSVQRTTDGGYIITGATWSYGAGDYDVWLIKTDGNGNKSWDKTLGGTDKDYGFSVQQTSDGGYIITGATWSYGAGDYDVWLIKTDGNGNKSWDKTLGGTDDDYGESVRQTSDGGYIIAGWTASYGAGYSDVWLIKTDGNGNKVWDKTFGGTDYDKGRSVRQTQDGGYIITGFTYSYGASYSDVWLIKTDGNGNKVWDKTFGGTNDDEGYSVQETSDGGYIITGQTDSYGAGYGDVWLIKTD</sequence>
<dbReference type="Proteomes" id="UP000215559">
    <property type="component" value="Unassembled WGS sequence"/>
</dbReference>
<accession>A0A235BRK0</accession>
<evidence type="ECO:0000313" key="1">
    <source>
        <dbReference type="EMBL" id="OYD14649.1"/>
    </source>
</evidence>
<protein>
    <recommendedName>
        <fullName evidence="3">Bulb-type lectin domain-containing protein</fullName>
    </recommendedName>
</protein>
<comment type="caution">
    <text evidence="1">The sequence shown here is derived from an EMBL/GenBank/DDBJ whole genome shotgun (WGS) entry which is preliminary data.</text>
</comment>
<proteinExistence type="predicted"/>
<name>A0A235BRK0_UNCW3</name>
<evidence type="ECO:0008006" key="3">
    <source>
        <dbReference type="Google" id="ProtNLM"/>
    </source>
</evidence>
<evidence type="ECO:0000313" key="2">
    <source>
        <dbReference type="Proteomes" id="UP000215559"/>
    </source>
</evidence>
<dbReference type="PANTHER" id="PTHR42754">
    <property type="entry name" value="ENDOGLUCANASE"/>
    <property type="match status" value="1"/>
</dbReference>
<organism evidence="1 2">
    <name type="scientific">candidate division WOR-3 bacterium JGI_Cruoil_03_51_56</name>
    <dbReference type="NCBI Taxonomy" id="1973747"/>
    <lineage>
        <taxon>Bacteria</taxon>
        <taxon>Bacteria division WOR-3</taxon>
    </lineage>
</organism>
<dbReference type="SUPFAM" id="SSF82171">
    <property type="entry name" value="DPP6 N-terminal domain-like"/>
    <property type="match status" value="1"/>
</dbReference>